<evidence type="ECO:0000256" key="6">
    <source>
        <dbReference type="ARBA" id="ARBA00023004"/>
    </source>
</evidence>
<evidence type="ECO:0000256" key="1">
    <source>
        <dbReference type="ARBA" id="ARBA00001966"/>
    </source>
</evidence>
<dbReference type="EMBL" id="JBHMEI010000060">
    <property type="protein sequence ID" value="MFB9207567.1"/>
    <property type="molecule type" value="Genomic_DNA"/>
</dbReference>
<keyword evidence="4" id="KW-0004">4Fe-4S</keyword>
<keyword evidence="15" id="KW-1185">Reference proteome</keyword>
<keyword evidence="11" id="KW-0804">Transcription</keyword>
<dbReference type="InterPro" id="IPR034768">
    <property type="entry name" value="4FE4S_WBL"/>
</dbReference>
<sequence>MLDPEKYPGSLLGPASIHPHRGPSGGPAWHTVLARRICQGCPVRVQCLTWAVETGEAEGMWGGTTPDERRRIRATRETVGRVAAGPPVGGAAAGHGDARSRAA</sequence>
<evidence type="ECO:0000313" key="14">
    <source>
        <dbReference type="EMBL" id="MFB9207567.1"/>
    </source>
</evidence>
<evidence type="ECO:0000256" key="7">
    <source>
        <dbReference type="ARBA" id="ARBA00023014"/>
    </source>
</evidence>
<keyword evidence="6" id="KW-0408">Iron</keyword>
<evidence type="ECO:0000259" key="13">
    <source>
        <dbReference type="PROSITE" id="PS51674"/>
    </source>
</evidence>
<keyword evidence="5" id="KW-0479">Metal-binding</keyword>
<comment type="caution">
    <text evidence="14">The sequence shown here is derived from an EMBL/GenBank/DDBJ whole genome shotgun (WGS) entry which is preliminary data.</text>
</comment>
<feature type="region of interest" description="Disordered" evidence="12">
    <location>
        <begin position="1"/>
        <end position="28"/>
    </location>
</feature>
<evidence type="ECO:0000256" key="3">
    <source>
        <dbReference type="ARBA" id="ARBA00006597"/>
    </source>
</evidence>
<evidence type="ECO:0000256" key="5">
    <source>
        <dbReference type="ARBA" id="ARBA00022723"/>
    </source>
</evidence>
<feature type="region of interest" description="Disordered" evidence="12">
    <location>
        <begin position="77"/>
        <end position="103"/>
    </location>
</feature>
<comment type="similarity">
    <text evidence="3">Belongs to the WhiB family.</text>
</comment>
<comment type="cofactor">
    <cofactor evidence="1">
        <name>[4Fe-4S] cluster</name>
        <dbReference type="ChEBI" id="CHEBI:49883"/>
    </cofactor>
</comment>
<evidence type="ECO:0000256" key="9">
    <source>
        <dbReference type="ARBA" id="ARBA00023125"/>
    </source>
</evidence>
<feature type="domain" description="4Fe-4S Wbl-type" evidence="13">
    <location>
        <begin position="1"/>
        <end position="71"/>
    </location>
</feature>
<organism evidence="14 15">
    <name type="scientific">Nonomuraea spiralis</name>
    <dbReference type="NCBI Taxonomy" id="46182"/>
    <lineage>
        <taxon>Bacteria</taxon>
        <taxon>Bacillati</taxon>
        <taxon>Actinomycetota</taxon>
        <taxon>Actinomycetes</taxon>
        <taxon>Streptosporangiales</taxon>
        <taxon>Streptosporangiaceae</taxon>
        <taxon>Nonomuraea</taxon>
    </lineage>
</organism>
<reference evidence="14 15" key="1">
    <citation type="submission" date="2024-09" db="EMBL/GenBank/DDBJ databases">
        <authorList>
            <person name="Sun Q."/>
            <person name="Mori K."/>
        </authorList>
    </citation>
    <scope>NUCLEOTIDE SEQUENCE [LARGE SCALE GENOMIC DNA]</scope>
    <source>
        <strain evidence="14 15">CCM 3426</strain>
    </source>
</reference>
<proteinExistence type="inferred from homology"/>
<keyword evidence="7" id="KW-0411">Iron-sulfur</keyword>
<gene>
    <name evidence="14" type="ORF">ACFFV7_40725</name>
</gene>
<keyword evidence="10" id="KW-1015">Disulfide bond</keyword>
<keyword evidence="9" id="KW-0238">DNA-binding</keyword>
<keyword evidence="8" id="KW-0805">Transcription regulation</keyword>
<comment type="subcellular location">
    <subcellularLocation>
        <location evidence="2">Cytoplasm</location>
    </subcellularLocation>
</comment>
<dbReference type="PANTHER" id="PTHR38839">
    <property type="entry name" value="TRANSCRIPTIONAL REGULATOR WHID-RELATED"/>
    <property type="match status" value="1"/>
</dbReference>
<accession>A0ABV5ISR9</accession>
<dbReference type="Pfam" id="PF02467">
    <property type="entry name" value="Whib"/>
    <property type="match status" value="1"/>
</dbReference>
<dbReference type="PROSITE" id="PS51674">
    <property type="entry name" value="4FE4S_WBL"/>
    <property type="match status" value="1"/>
</dbReference>
<evidence type="ECO:0000256" key="10">
    <source>
        <dbReference type="ARBA" id="ARBA00023157"/>
    </source>
</evidence>
<protein>
    <submittedName>
        <fullName evidence="14">WhiB family transcriptional regulator</fullName>
    </submittedName>
</protein>
<dbReference type="InterPro" id="IPR003482">
    <property type="entry name" value="Whib"/>
</dbReference>
<name>A0ABV5ISR9_9ACTN</name>
<dbReference type="Proteomes" id="UP001589647">
    <property type="component" value="Unassembled WGS sequence"/>
</dbReference>
<evidence type="ECO:0000256" key="4">
    <source>
        <dbReference type="ARBA" id="ARBA00022485"/>
    </source>
</evidence>
<evidence type="ECO:0000256" key="8">
    <source>
        <dbReference type="ARBA" id="ARBA00023015"/>
    </source>
</evidence>
<evidence type="ECO:0000256" key="2">
    <source>
        <dbReference type="ARBA" id="ARBA00004496"/>
    </source>
</evidence>
<evidence type="ECO:0000313" key="15">
    <source>
        <dbReference type="Proteomes" id="UP001589647"/>
    </source>
</evidence>
<evidence type="ECO:0000256" key="11">
    <source>
        <dbReference type="ARBA" id="ARBA00023163"/>
    </source>
</evidence>
<evidence type="ECO:0000256" key="12">
    <source>
        <dbReference type="SAM" id="MobiDB-lite"/>
    </source>
</evidence>
<dbReference type="RefSeq" id="WP_189654292.1">
    <property type="nucleotide sequence ID" value="NZ_BMRC01000071.1"/>
</dbReference>